<feature type="transmembrane region" description="Helical" evidence="1">
    <location>
        <begin position="315"/>
        <end position="338"/>
    </location>
</feature>
<keyword evidence="1" id="KW-1133">Transmembrane helix</keyword>
<evidence type="ECO:0000313" key="3">
    <source>
        <dbReference type="Proteomes" id="UP000799423"/>
    </source>
</evidence>
<name>A0A6A7B8F2_9PLEO</name>
<keyword evidence="3" id="KW-1185">Reference proteome</keyword>
<reference evidence="2" key="1">
    <citation type="submission" date="2020-01" db="EMBL/GenBank/DDBJ databases">
        <authorList>
            <consortium name="DOE Joint Genome Institute"/>
            <person name="Haridas S."/>
            <person name="Albert R."/>
            <person name="Binder M."/>
            <person name="Bloem J."/>
            <person name="Labutti K."/>
            <person name="Salamov A."/>
            <person name="Andreopoulos B."/>
            <person name="Baker S.E."/>
            <person name="Barry K."/>
            <person name="Bills G."/>
            <person name="Bluhm B.H."/>
            <person name="Cannon C."/>
            <person name="Castanera R."/>
            <person name="Culley D.E."/>
            <person name="Daum C."/>
            <person name="Ezra D."/>
            <person name="Gonzalez J.B."/>
            <person name="Henrissat B."/>
            <person name="Kuo A."/>
            <person name="Liang C."/>
            <person name="Lipzen A."/>
            <person name="Lutzoni F."/>
            <person name="Magnuson J."/>
            <person name="Mondo S."/>
            <person name="Nolan M."/>
            <person name="Ohm R."/>
            <person name="Pangilinan J."/>
            <person name="Park H.-J."/>
            <person name="Ramirez L."/>
            <person name="Alfaro M."/>
            <person name="Sun H."/>
            <person name="Tritt A."/>
            <person name="Yoshinaga Y."/>
            <person name="Zwiers L.-H."/>
            <person name="Turgeon B.G."/>
            <person name="Goodwin S.B."/>
            <person name="Spatafora J.W."/>
            <person name="Crous P.W."/>
            <person name="Grigoriev I.V."/>
        </authorList>
    </citation>
    <scope>NUCLEOTIDE SEQUENCE</scope>
    <source>
        <strain evidence="2">IPT5</strain>
    </source>
</reference>
<dbReference type="EMBL" id="MU006301">
    <property type="protein sequence ID" value="KAF2851741.1"/>
    <property type="molecule type" value="Genomic_DNA"/>
</dbReference>
<dbReference type="AlphaFoldDB" id="A0A6A7B8F2"/>
<dbReference type="OrthoDB" id="5428890at2759"/>
<gene>
    <name evidence="2" type="ORF">T440DRAFT_498265</name>
</gene>
<keyword evidence="1" id="KW-0472">Membrane</keyword>
<protein>
    <submittedName>
        <fullName evidence="2">Uncharacterized protein</fullName>
    </submittedName>
</protein>
<evidence type="ECO:0000256" key="1">
    <source>
        <dbReference type="SAM" id="Phobius"/>
    </source>
</evidence>
<dbReference type="Proteomes" id="UP000799423">
    <property type="component" value="Unassembled WGS sequence"/>
</dbReference>
<keyword evidence="1" id="KW-0812">Transmembrane</keyword>
<accession>A0A6A7B8F2</accession>
<sequence length="368" mass="41831">MFSRYPGFAQLPKQRQLVIVNRLWPHLGLQENTYVPKEYVDLLNYFSRVFAALHQHGQNFVFQDLEGPLDLVDDLKKHRALTKEMLVWEVGKAHLARSIKDIARSIELAARLWTGISISSKTLEVVPNWSRDSHIGWPTQMTLAKAIEETIAGRFSSKASSATIAEFAVDESFTAVKLKKICRFHIQWTDNLTDHLRTKGDRGKRILSIYRHKILLVNHLKDPVSTAINSTVLDEAIRTLDLLFPFGDSKTADFLEAEGVNFYSVSFGNSRPDDLSAFVHWRYNLAFLMQILHGPPETVTQTLTDTRNLSQFATLWVAIFGVFALTIVFGILTTVYSIKSYRVAFDSYDLALAAACEEFPLLPHCQRL</sequence>
<evidence type="ECO:0000313" key="2">
    <source>
        <dbReference type="EMBL" id="KAF2851741.1"/>
    </source>
</evidence>
<proteinExistence type="predicted"/>
<organism evidence="2 3">
    <name type="scientific">Plenodomus tracheiphilus IPT5</name>
    <dbReference type="NCBI Taxonomy" id="1408161"/>
    <lineage>
        <taxon>Eukaryota</taxon>
        <taxon>Fungi</taxon>
        <taxon>Dikarya</taxon>
        <taxon>Ascomycota</taxon>
        <taxon>Pezizomycotina</taxon>
        <taxon>Dothideomycetes</taxon>
        <taxon>Pleosporomycetidae</taxon>
        <taxon>Pleosporales</taxon>
        <taxon>Pleosporineae</taxon>
        <taxon>Leptosphaeriaceae</taxon>
        <taxon>Plenodomus</taxon>
    </lineage>
</organism>